<dbReference type="HOGENOM" id="CLU_2003960_0_0_1"/>
<dbReference type="GeneID" id="24094683"/>
<keyword evidence="3" id="KW-1185">Reference proteome</keyword>
<reference evidence="2 3" key="1">
    <citation type="journal article" date="2012" name="Appl. Environ. Microbiol.">
        <title>Short-read sequencing for genomic analysis of the brown rot fungus Fibroporia radiculosa.</title>
        <authorList>
            <person name="Tang J.D."/>
            <person name="Perkins A.D."/>
            <person name="Sonstegard T.S."/>
            <person name="Schroeder S.G."/>
            <person name="Burgess S.C."/>
            <person name="Diehl S.V."/>
        </authorList>
    </citation>
    <scope>NUCLEOTIDE SEQUENCE [LARGE SCALE GENOMIC DNA]</scope>
    <source>
        <strain evidence="2 3">TFFH 294</strain>
    </source>
</reference>
<sequence>MLHPPYSRVHSSEPYVPLLLHEGLVNPITLQSRGELMPHARSSVRPPFTAPATSVCGRKPLLQENESHDVVAVQDQDPRPAVDIGPPSHSHAAPQPPMLRKRLKKARSGNAPAVMVRVLEPDVD</sequence>
<evidence type="ECO:0000313" key="3">
    <source>
        <dbReference type="Proteomes" id="UP000006352"/>
    </source>
</evidence>
<dbReference type="InParanoid" id="J4HTW6"/>
<organism evidence="2 3">
    <name type="scientific">Fibroporia radiculosa</name>
    <dbReference type="NCBI Taxonomy" id="599839"/>
    <lineage>
        <taxon>Eukaryota</taxon>
        <taxon>Fungi</taxon>
        <taxon>Dikarya</taxon>
        <taxon>Basidiomycota</taxon>
        <taxon>Agaricomycotina</taxon>
        <taxon>Agaricomycetes</taxon>
        <taxon>Polyporales</taxon>
        <taxon>Fibroporiaceae</taxon>
        <taxon>Fibroporia</taxon>
    </lineage>
</organism>
<evidence type="ECO:0000256" key="1">
    <source>
        <dbReference type="SAM" id="MobiDB-lite"/>
    </source>
</evidence>
<proteinExistence type="predicted"/>
<dbReference type="EMBL" id="HE796949">
    <property type="protein sequence ID" value="CCL99772.1"/>
    <property type="molecule type" value="Genomic_DNA"/>
</dbReference>
<accession>J4HTW6</accession>
<feature type="region of interest" description="Disordered" evidence="1">
    <location>
        <begin position="78"/>
        <end position="97"/>
    </location>
</feature>
<evidence type="ECO:0000313" key="2">
    <source>
        <dbReference type="EMBL" id="CCL99772.1"/>
    </source>
</evidence>
<dbReference type="RefSeq" id="XP_012179055.1">
    <property type="nucleotide sequence ID" value="XM_012323665.1"/>
</dbReference>
<protein>
    <submittedName>
        <fullName evidence="2">Uncharacterized protein</fullName>
    </submittedName>
</protein>
<gene>
    <name evidence="2" type="ORF">FIBRA_01794</name>
</gene>
<name>J4HTW6_9APHY</name>
<dbReference type="AlphaFoldDB" id="J4HTW6"/>
<dbReference type="Proteomes" id="UP000006352">
    <property type="component" value="Unassembled WGS sequence"/>
</dbReference>